<reference evidence="4 5" key="1">
    <citation type="submission" date="2024-04" db="EMBL/GenBank/DDBJ databases">
        <authorList>
            <consortium name="Genoscope - CEA"/>
            <person name="William W."/>
        </authorList>
    </citation>
    <scope>NUCLEOTIDE SEQUENCE [LARGE SCALE GENOMIC DNA]</scope>
</reference>
<dbReference type="PROSITE" id="PS00028">
    <property type="entry name" value="ZINC_FINGER_C2H2_1"/>
    <property type="match status" value="1"/>
</dbReference>
<comment type="caution">
    <text evidence="4">The sequence shown here is derived from an EMBL/GenBank/DDBJ whole genome shotgun (WGS) entry which is preliminary data.</text>
</comment>
<evidence type="ECO:0000259" key="3">
    <source>
        <dbReference type="PROSITE" id="PS50157"/>
    </source>
</evidence>
<name>A0AAV2HLS2_LYMST</name>
<dbReference type="GO" id="GO:0008270">
    <property type="term" value="F:zinc ion binding"/>
    <property type="evidence" value="ECO:0007669"/>
    <property type="project" value="UniProtKB-KW"/>
</dbReference>
<organism evidence="4 5">
    <name type="scientific">Lymnaea stagnalis</name>
    <name type="common">Great pond snail</name>
    <name type="synonym">Helix stagnalis</name>
    <dbReference type="NCBI Taxonomy" id="6523"/>
    <lineage>
        <taxon>Eukaryota</taxon>
        <taxon>Metazoa</taxon>
        <taxon>Spiralia</taxon>
        <taxon>Lophotrochozoa</taxon>
        <taxon>Mollusca</taxon>
        <taxon>Gastropoda</taxon>
        <taxon>Heterobranchia</taxon>
        <taxon>Euthyneura</taxon>
        <taxon>Panpulmonata</taxon>
        <taxon>Hygrophila</taxon>
        <taxon>Lymnaeoidea</taxon>
        <taxon>Lymnaeidae</taxon>
        <taxon>Lymnaea</taxon>
    </lineage>
</organism>
<accession>A0AAV2HLS2</accession>
<keyword evidence="1" id="KW-0862">Zinc</keyword>
<feature type="non-terminal residue" evidence="4">
    <location>
        <position position="120"/>
    </location>
</feature>
<protein>
    <recommendedName>
        <fullName evidence="3">C2H2-type domain-containing protein</fullName>
    </recommendedName>
</protein>
<evidence type="ECO:0000256" key="1">
    <source>
        <dbReference type="PROSITE-ProRule" id="PRU00042"/>
    </source>
</evidence>
<dbReference type="PROSITE" id="PS50157">
    <property type="entry name" value="ZINC_FINGER_C2H2_2"/>
    <property type="match status" value="1"/>
</dbReference>
<gene>
    <name evidence="4" type="ORF">GSLYS_00007779001</name>
</gene>
<dbReference type="AlphaFoldDB" id="A0AAV2HLS2"/>
<dbReference type="EMBL" id="CAXITT010000153">
    <property type="protein sequence ID" value="CAL1533819.1"/>
    <property type="molecule type" value="Genomic_DNA"/>
</dbReference>
<evidence type="ECO:0000313" key="4">
    <source>
        <dbReference type="EMBL" id="CAL1533819.1"/>
    </source>
</evidence>
<keyword evidence="1" id="KW-0863">Zinc-finger</keyword>
<dbReference type="Proteomes" id="UP001497497">
    <property type="component" value="Unassembled WGS sequence"/>
</dbReference>
<dbReference type="Gene3D" id="3.30.160.60">
    <property type="entry name" value="Classic Zinc Finger"/>
    <property type="match status" value="1"/>
</dbReference>
<keyword evidence="1" id="KW-0479">Metal-binding</keyword>
<feature type="region of interest" description="Disordered" evidence="2">
    <location>
        <begin position="1"/>
        <end position="22"/>
    </location>
</feature>
<dbReference type="InterPro" id="IPR013087">
    <property type="entry name" value="Znf_C2H2_type"/>
</dbReference>
<evidence type="ECO:0000256" key="2">
    <source>
        <dbReference type="SAM" id="MobiDB-lite"/>
    </source>
</evidence>
<keyword evidence="5" id="KW-1185">Reference proteome</keyword>
<feature type="domain" description="C2H2-type" evidence="3">
    <location>
        <begin position="53"/>
        <end position="81"/>
    </location>
</feature>
<sequence>MQVVGKVSRISSSKGSEHPRVNEFIIPTSNGCVLNPSQDDRDGSPSGPVEDIFKCKFCTLAFSHQIFLDNHLRRKHNDDYWKMKQVEVSREQTDQSNVGKYLLQRSLKKKETSPVRVRQL</sequence>
<evidence type="ECO:0000313" key="5">
    <source>
        <dbReference type="Proteomes" id="UP001497497"/>
    </source>
</evidence>
<proteinExistence type="predicted"/>